<protein>
    <recommendedName>
        <fullName evidence="3">Cytosolic protein</fullName>
    </recommendedName>
</protein>
<organism evidence="1 2">
    <name type="scientific">Meiothermus taiwanensis</name>
    <dbReference type="NCBI Taxonomy" id="172827"/>
    <lineage>
        <taxon>Bacteria</taxon>
        <taxon>Thermotogati</taxon>
        <taxon>Deinococcota</taxon>
        <taxon>Deinococci</taxon>
        <taxon>Thermales</taxon>
        <taxon>Thermaceae</taxon>
        <taxon>Meiothermus</taxon>
    </lineage>
</organism>
<evidence type="ECO:0008006" key="3">
    <source>
        <dbReference type="Google" id="ProtNLM"/>
    </source>
</evidence>
<comment type="caution">
    <text evidence="1">The sequence shown here is derived from an EMBL/GenBank/DDBJ whole genome shotgun (WGS) entry which is preliminary data.</text>
</comment>
<dbReference type="AlphaFoldDB" id="A0A399E591"/>
<dbReference type="Proteomes" id="UP000266089">
    <property type="component" value="Unassembled WGS sequence"/>
</dbReference>
<dbReference type="RefSeq" id="WP_027886478.1">
    <property type="nucleotide sequence ID" value="NZ_JBHSXZ010000034.1"/>
</dbReference>
<dbReference type="SUPFAM" id="SSF51556">
    <property type="entry name" value="Metallo-dependent hydrolases"/>
    <property type="match status" value="1"/>
</dbReference>
<dbReference type="PIRSF" id="PIRSF021898">
    <property type="entry name" value="UCP021898"/>
    <property type="match status" value="1"/>
</dbReference>
<evidence type="ECO:0000313" key="2">
    <source>
        <dbReference type="Proteomes" id="UP000266089"/>
    </source>
</evidence>
<accession>A0A399E591</accession>
<gene>
    <name evidence="1" type="ORF">Mcate_00692</name>
</gene>
<proteinExistence type="predicted"/>
<name>A0A399E591_9DEIN</name>
<evidence type="ECO:0000313" key="1">
    <source>
        <dbReference type="EMBL" id="RIH78673.1"/>
    </source>
</evidence>
<reference evidence="1 2" key="1">
    <citation type="submission" date="2018-08" db="EMBL/GenBank/DDBJ databases">
        <title>Meiothermus cateniformans JCM 15151 genome sequencing project.</title>
        <authorList>
            <person name="Da Costa M.S."/>
            <person name="Albuquerque L."/>
            <person name="Raposo P."/>
            <person name="Froufe H.J.C."/>
            <person name="Barroso C.S."/>
            <person name="Egas C."/>
        </authorList>
    </citation>
    <scope>NUCLEOTIDE SEQUENCE [LARGE SCALE GENOMIC DNA]</scope>
    <source>
        <strain evidence="1 2">JCM 15151</strain>
    </source>
</reference>
<dbReference type="Gene3D" id="3.20.20.140">
    <property type="entry name" value="Metal-dependent hydrolases"/>
    <property type="match status" value="1"/>
</dbReference>
<dbReference type="Pfam" id="PF19799">
    <property type="entry name" value="DUF6282"/>
    <property type="match status" value="1"/>
</dbReference>
<dbReference type="InterPro" id="IPR032466">
    <property type="entry name" value="Metal_Hydrolase"/>
</dbReference>
<sequence>MSEPTPIPSPSAGARELVRGAYDLHVHIEPDVIRRRISDLELARRYSELGLRGFVLKSHYTPTAERAAVVRAAVPGVEALGAIVLNHAVGGLNPVAVEIAARGGARIVWLPTVDAANEAHEAEPKPGRKLPLWAQLQLELREAGLPLPPIEVLNPDGTVRPALRQVLQVIARHGLVLATGHLGRDEIMAVVQAAREEGVQHIVITHPDYPTQNLSFEDQQALARQGAYLERCLAPIVSGKVSWEHTFEAIRATGPAHSFLSTDLGQPQNPPVEDGLALFADRLLEAGFSEEEVRVMAVTNTVRLATGGRA</sequence>
<dbReference type="InterPro" id="IPR046249">
    <property type="entry name" value="DUF6282"/>
</dbReference>
<dbReference type="InterPro" id="IPR016797">
    <property type="entry name" value="UCP021898"/>
</dbReference>
<dbReference type="OrthoDB" id="9802809at2"/>
<dbReference type="EMBL" id="QWKX01000012">
    <property type="protein sequence ID" value="RIH78673.1"/>
    <property type="molecule type" value="Genomic_DNA"/>
</dbReference>